<reference evidence="15" key="1">
    <citation type="submission" date="2004-01" db="EMBL/GenBank/DDBJ databases">
        <authorList>
            <consortium name="NIH - Zebrafish Gene Collection (ZGC) project"/>
        </authorList>
    </citation>
    <scope>NUCLEOTIDE SEQUENCE [LARGE SCALE MRNA]</scope>
    <source>
        <tissue evidence="15">Embryo</tissue>
    </source>
</reference>
<dbReference type="Reactome" id="R-DRE-611105">
    <property type="pathway name" value="Respiratory electron transport"/>
</dbReference>
<evidence type="ECO:0007829" key="21">
    <source>
        <dbReference type="PeptideAtlas" id="Q6P119"/>
    </source>
</evidence>
<keyword evidence="5" id="KW-0813">Transport</keyword>
<evidence type="ECO:0000256" key="3">
    <source>
        <dbReference type="ARBA" id="ARBA00005667"/>
    </source>
</evidence>
<evidence type="ECO:0000256" key="7">
    <source>
        <dbReference type="ARBA" id="ARBA00022692"/>
    </source>
</evidence>
<dbReference type="Proteomes" id="UP000000437">
    <property type="component" value="Chromosome 9"/>
</dbReference>
<dbReference type="Ensembl" id="ENSDART00000144625.3">
    <property type="protein sequence ID" value="ENSDARP00000119887.1"/>
    <property type="gene ID" value="ENSDARG00000075709.5"/>
</dbReference>
<organism evidence="15">
    <name type="scientific">Danio rerio</name>
    <name type="common">Zebrafish</name>
    <name type="synonym">Brachydanio rerio</name>
    <dbReference type="NCBI Taxonomy" id="7955"/>
    <lineage>
        <taxon>Eukaryota</taxon>
        <taxon>Metazoa</taxon>
        <taxon>Chordata</taxon>
        <taxon>Craniata</taxon>
        <taxon>Vertebrata</taxon>
        <taxon>Euteleostomi</taxon>
        <taxon>Actinopterygii</taxon>
        <taxon>Neopterygii</taxon>
        <taxon>Teleostei</taxon>
        <taxon>Ostariophysi</taxon>
        <taxon>Cypriniformes</taxon>
        <taxon>Danionidae</taxon>
        <taxon>Danioninae</taxon>
        <taxon>Danio</taxon>
    </lineage>
</organism>
<keyword evidence="11" id="KW-0496">Mitochondrion</keyword>
<comment type="function">
    <text evidence="1">Accessory subunit of the mitochondrial membrane respiratory chain NADH dehydrogenase (Complex I), that is believed not to be involved in catalysis. Complex I functions in the transfer of electrons from NADH to the respiratory chain. The immediate electron acceptor for the enzyme is believed to be ubiquinone.</text>
</comment>
<evidence type="ECO:0000256" key="14">
    <source>
        <dbReference type="ARBA" id="ARBA00032688"/>
    </source>
</evidence>
<gene>
    <name evidence="16 19 20" type="primary">ndufb3</name>
    <name evidence="19" type="synonym">si:dkeyp-118h9.4</name>
    <name evidence="15" type="ORF">zgc:77225</name>
</gene>
<dbReference type="Pfam" id="PF08122">
    <property type="entry name" value="NDUF_B12"/>
    <property type="match status" value="1"/>
</dbReference>
<evidence type="ECO:0000313" key="19">
    <source>
        <dbReference type="RefSeq" id="NP_001289399.1"/>
    </source>
</evidence>
<evidence type="ECO:0000256" key="11">
    <source>
        <dbReference type="ARBA" id="ARBA00023128"/>
    </source>
</evidence>
<dbReference type="GeneID" id="100332034"/>
<keyword evidence="18" id="KW-1185">Reference proteome</keyword>
<sequence length="94" mass="10778">MGGDHGHAHGKTPLPDYRQWKWEGTPLEVVQKKLAGKGLRDPWARNEAWRYKGTFSIPISLKDVFLRGFKYGFAAFVVSLAVEYTFFPPEKSKH</sequence>
<evidence type="ECO:0000256" key="5">
    <source>
        <dbReference type="ARBA" id="ARBA00022448"/>
    </source>
</evidence>
<evidence type="ECO:0000313" key="16">
    <source>
        <dbReference type="Ensembl" id="ENSDARP00000119887"/>
    </source>
</evidence>
<accession>Q6P119</accession>
<reference evidence="19" key="5">
    <citation type="journal article" date="2016" name="BMC Genomics">
        <title>Gene evolution and gene expression after whole genome duplication in fish: the PhyloFish database.</title>
        <authorList>
            <person name="Pasquier J."/>
            <person name="Cabau C."/>
            <person name="Nguyen T."/>
            <person name="Jouanno E."/>
            <person name="Severac D."/>
            <person name="Braasch I."/>
            <person name="Journot L."/>
            <person name="Pontarotti P."/>
            <person name="Klopp C."/>
            <person name="Postlethwait J.H."/>
            <person name="Guiguen Y."/>
            <person name="Bobe J."/>
        </authorList>
    </citation>
    <scope>NUCLEOTIDE SEQUENCE</scope>
    <source>
        <strain evidence="19">Tuebingen</strain>
    </source>
</reference>
<dbReference type="GeneTree" id="ENSGT00390000010316"/>
<dbReference type="EMBL" id="CT583711">
    <property type="status" value="NOT_ANNOTATED_CDS"/>
    <property type="molecule type" value="Genomic_DNA"/>
</dbReference>
<keyword evidence="8" id="KW-0999">Mitochondrion inner membrane</keyword>
<evidence type="ECO:0000256" key="13">
    <source>
        <dbReference type="ARBA" id="ARBA00030217"/>
    </source>
</evidence>
<comment type="similarity">
    <text evidence="3">Belongs to the complex I NDUFB3 subunit family.</text>
</comment>
<dbReference type="eggNOG" id="KOG4631">
    <property type="taxonomic scope" value="Eukaryota"/>
</dbReference>
<evidence type="ECO:0000256" key="10">
    <source>
        <dbReference type="ARBA" id="ARBA00022989"/>
    </source>
</evidence>
<dbReference type="RefSeq" id="NP_001289399.1">
    <property type="nucleotide sequence ID" value="NM_001302470.1"/>
</dbReference>
<reference evidence="19" key="8">
    <citation type="submission" date="2025-04" db="UniProtKB">
        <authorList>
            <consortium name="RefSeq"/>
        </authorList>
    </citation>
    <scope>IDENTIFICATION</scope>
    <source>
        <strain evidence="19">Tuebingen</strain>
    </source>
</reference>
<reference evidence="19" key="4">
    <citation type="journal article" date="2015" name="Nat. Commun.">
        <title>RFX transcription factors are essential for hearing in mice.</title>
        <authorList>
            <person name="Elkon R."/>
            <person name="Milon B."/>
            <person name="Morrison L."/>
            <person name="Shah M."/>
            <person name="Vijayakumar S."/>
            <person name="Racherla M."/>
            <person name="Leitch C.C."/>
            <person name="Silipino L."/>
            <person name="Hadi S."/>
            <person name="Weiss-Gayet M."/>
            <person name="Barras E."/>
            <person name="Schmid C.D."/>
            <person name="Ait-Lounis A."/>
            <person name="Barnes A."/>
            <person name="Song Y."/>
            <person name="Eisenman D.J."/>
            <person name="Eliyahu E."/>
            <person name="Frolenkov G.I."/>
            <person name="Strome S.E."/>
            <person name="Durand B."/>
            <person name="Zaghloul N.A."/>
            <person name="Jones S.M."/>
            <person name="Reith W."/>
            <person name="Hertzano R."/>
        </authorList>
    </citation>
    <scope>NUCLEOTIDE SEQUENCE</scope>
    <source>
        <strain evidence="19">Tuebingen</strain>
    </source>
</reference>
<dbReference type="ZFIN" id="ZDB-GENE-091204-407">
    <property type="gene designation" value="ndufb3"/>
</dbReference>
<proteinExistence type="evidence at protein level"/>
<keyword evidence="12" id="KW-0472">Membrane</keyword>
<reference evidence="16 18" key="3">
    <citation type="journal article" date="2013" name="Nature">
        <title>The zebrafish reference genome sequence and its relationship to the human genome.</title>
        <authorList>
            <consortium name="Genome Reference Consortium Zebrafish"/>
            <person name="Howe K."/>
            <person name="Clark M.D."/>
            <person name="Torroja C.F."/>
            <person name="Torrance J."/>
            <person name="Berthelot C."/>
            <person name="Muffato M."/>
            <person name="Collins J.E."/>
            <person name="Humphray S."/>
            <person name="McLaren K."/>
            <person name="Matthews L."/>
            <person name="McLaren S."/>
            <person name="Sealy I."/>
            <person name="Caccamo M."/>
            <person name="Churcher C."/>
            <person name="Scott C."/>
            <person name="Barrett J.C."/>
            <person name="Koch R."/>
            <person name="Rauch G.J."/>
            <person name="White S."/>
            <person name="Chow W."/>
            <person name="Kilian B."/>
            <person name="Quintais L.T."/>
            <person name="Guerra-Assuncao J.A."/>
            <person name="Zhou Y."/>
            <person name="Gu Y."/>
            <person name="Yen J."/>
            <person name="Vogel J.H."/>
            <person name="Eyre T."/>
            <person name="Redmond S."/>
            <person name="Banerjee R."/>
            <person name="Chi J."/>
            <person name="Fu B."/>
            <person name="Langley E."/>
            <person name="Maguire S.F."/>
            <person name="Laird G.K."/>
            <person name="Lloyd D."/>
            <person name="Kenyon E."/>
            <person name="Donaldson S."/>
            <person name="Sehra H."/>
            <person name="Almeida-King J."/>
            <person name="Loveland J."/>
            <person name="Trevanion S."/>
            <person name="Jones M."/>
            <person name="Quail M."/>
            <person name="Willey D."/>
            <person name="Hunt A."/>
            <person name="Burton J."/>
            <person name="Sims S."/>
            <person name="McLay K."/>
            <person name="Plumb B."/>
            <person name="Davis J."/>
            <person name="Clee C."/>
            <person name="Oliver K."/>
            <person name="Clark R."/>
            <person name="Riddle C."/>
            <person name="Elliot D."/>
            <person name="Eliott D."/>
            <person name="Threadgold G."/>
            <person name="Harden G."/>
            <person name="Ware D."/>
            <person name="Begum S."/>
            <person name="Mortimore B."/>
            <person name="Mortimer B."/>
            <person name="Kerry G."/>
            <person name="Heath P."/>
            <person name="Phillimore B."/>
            <person name="Tracey A."/>
            <person name="Corby N."/>
            <person name="Dunn M."/>
            <person name="Johnson C."/>
            <person name="Wood J."/>
            <person name="Clark S."/>
            <person name="Pelan S."/>
            <person name="Griffiths G."/>
            <person name="Smith M."/>
            <person name="Glithero R."/>
            <person name="Howden P."/>
            <person name="Barker N."/>
            <person name="Lloyd C."/>
            <person name="Stevens C."/>
            <person name="Harley J."/>
            <person name="Holt K."/>
            <person name="Panagiotidis G."/>
            <person name="Lovell J."/>
            <person name="Beasley H."/>
            <person name="Henderson C."/>
            <person name="Gordon D."/>
            <person name="Auger K."/>
            <person name="Wright D."/>
            <person name="Collins J."/>
            <person name="Raisen C."/>
            <person name="Dyer L."/>
            <person name="Leung K."/>
            <person name="Robertson L."/>
            <person name="Ambridge K."/>
            <person name="Leongamornlert D."/>
            <person name="McGuire S."/>
            <person name="Gilderthorp R."/>
            <person name="Griffiths C."/>
            <person name="Manthravadi D."/>
            <person name="Nichol S."/>
            <person name="Barker G."/>
            <person name="Whitehead S."/>
            <person name="Kay M."/>
            <person name="Brown J."/>
            <person name="Murnane C."/>
            <person name="Gray E."/>
            <person name="Humphries M."/>
            <person name="Sycamore N."/>
            <person name="Barker D."/>
            <person name="Saunders D."/>
            <person name="Wallis J."/>
            <person name="Babbage A."/>
            <person name="Hammond S."/>
            <person name="Mashreghi-Mohammadi M."/>
            <person name="Barr L."/>
            <person name="Martin S."/>
            <person name="Wray P."/>
            <person name="Ellington A."/>
            <person name="Matthews N."/>
            <person name="Ellwood M."/>
            <person name="Woodmansey R."/>
            <person name="Clark G."/>
            <person name="Cooper J."/>
            <person name="Cooper J."/>
            <person name="Tromans A."/>
            <person name="Grafham D."/>
            <person name="Skuce C."/>
            <person name="Pandian R."/>
            <person name="Andrews R."/>
            <person name="Harrison E."/>
            <person name="Kimberley A."/>
            <person name="Garnett J."/>
            <person name="Fosker N."/>
            <person name="Hall R."/>
            <person name="Garner P."/>
            <person name="Kelly D."/>
            <person name="Bird C."/>
            <person name="Palmer S."/>
            <person name="Gehring I."/>
            <person name="Berger A."/>
            <person name="Dooley C.M."/>
            <person name="Ersan-Urun Z."/>
            <person name="Eser C."/>
            <person name="Geiger H."/>
            <person name="Geisler M."/>
            <person name="Karotki L."/>
            <person name="Kirn A."/>
            <person name="Konantz J."/>
            <person name="Konantz M."/>
            <person name="Oberlander M."/>
            <person name="Rudolph-Geiger S."/>
            <person name="Teucke M."/>
            <person name="Lanz C."/>
            <person name="Raddatz G."/>
            <person name="Osoegawa K."/>
            <person name="Zhu B."/>
            <person name="Rapp A."/>
            <person name="Widaa S."/>
            <person name="Langford C."/>
            <person name="Yang F."/>
            <person name="Schuster S.C."/>
            <person name="Carter N.P."/>
            <person name="Harrow J."/>
            <person name="Ning Z."/>
            <person name="Herrero J."/>
            <person name="Searle S.M."/>
            <person name="Enright A."/>
            <person name="Geisler R."/>
            <person name="Plasterk R.H."/>
            <person name="Lee C."/>
            <person name="Westerfield M."/>
            <person name="de Jong P.J."/>
            <person name="Zon L.I."/>
            <person name="Postlethwait J.H."/>
            <person name="Nusslein-Volhard C."/>
            <person name="Hubbard T.J."/>
            <person name="Roest Crollius H."/>
            <person name="Rogers J."/>
            <person name="Stemple D.L."/>
        </authorList>
    </citation>
    <scope>NUCLEOTIDE SEQUENCE [LARGE SCALE GENOMIC DNA]</scope>
    <source>
        <strain evidence="16">Tuebingen</strain>
    </source>
</reference>
<reference evidence="17" key="7">
    <citation type="submission" date="2018-04" db="UniProtKB">
        <authorList>
            <consortium name="Ensembl"/>
        </authorList>
    </citation>
    <scope>IDENTIFICATION</scope>
    <source>
        <strain evidence="17">Tuebingen</strain>
    </source>
</reference>
<dbReference type="OMA" id="EAWRYEP"/>
<dbReference type="GO" id="GO:0005743">
    <property type="term" value="C:mitochondrial inner membrane"/>
    <property type="evidence" value="ECO:0007669"/>
    <property type="project" value="UniProtKB-SubCell"/>
</dbReference>
<dbReference type="OrthoDB" id="521512at2759"/>
<evidence type="ECO:0000256" key="8">
    <source>
        <dbReference type="ARBA" id="ARBA00022792"/>
    </source>
</evidence>
<keyword evidence="21" id="KW-1267">Proteomics identification</keyword>
<evidence type="ECO:0000313" key="18">
    <source>
        <dbReference type="Proteomes" id="UP000000437"/>
    </source>
</evidence>
<keyword evidence="6" id="KW-0679">Respiratory chain</keyword>
<evidence type="ECO:0000313" key="20">
    <source>
        <dbReference type="ZFIN" id="ZDB-GENE-091204-407"/>
    </source>
</evidence>
<dbReference type="GO" id="GO:0045271">
    <property type="term" value="C:respiratory chain complex I"/>
    <property type="evidence" value="ECO:0000318"/>
    <property type="project" value="GO_Central"/>
</dbReference>
<dbReference type="SMR" id="Q6P119"/>
<dbReference type="PaxDb" id="7955-ENSDARP00000119887"/>
<keyword evidence="9" id="KW-0249">Electron transport</keyword>
<evidence type="ECO:0000256" key="2">
    <source>
        <dbReference type="ARBA" id="ARBA00004298"/>
    </source>
</evidence>
<dbReference type="STRING" id="7955.ENSDARP00000155189"/>
<evidence type="ECO:0000256" key="1">
    <source>
        <dbReference type="ARBA" id="ARBA00003195"/>
    </source>
</evidence>
<evidence type="ECO:0000256" key="4">
    <source>
        <dbReference type="ARBA" id="ARBA00018680"/>
    </source>
</evidence>
<evidence type="ECO:0000256" key="6">
    <source>
        <dbReference type="ARBA" id="ARBA00022660"/>
    </source>
</evidence>
<evidence type="ECO:0000256" key="9">
    <source>
        <dbReference type="ARBA" id="ARBA00022982"/>
    </source>
</evidence>
<dbReference type="GO" id="GO:0022900">
    <property type="term" value="P:electron transport chain"/>
    <property type="evidence" value="ECO:0007669"/>
    <property type="project" value="InterPro"/>
</dbReference>
<dbReference type="AlphaFoldDB" id="Q6P119"/>
<evidence type="ECO:0000256" key="12">
    <source>
        <dbReference type="ARBA" id="ARBA00023136"/>
    </source>
</evidence>
<reference evidence="19" key="6">
    <citation type="journal article" date="2017" name="Nat. Commun.">
        <title>Evolution of complexity in the zebrafish synapse proteome.</title>
        <authorList>
            <person name="Bayes A."/>
            <person name="Collins M.O."/>
            <person name="Reig-Viader R."/>
            <person name="Gou G."/>
            <person name="Goulding D."/>
            <person name="Izquierdo A."/>
            <person name="Choudhary J.S."/>
            <person name="Emes R.D."/>
            <person name="Grant S.G."/>
        </authorList>
    </citation>
    <scope>NUCLEOTIDE SEQUENCE</scope>
    <source>
        <strain evidence="19">Tuebingen</strain>
    </source>
</reference>
<name>Q6P119_DANRE</name>
<accession>A0A8M1P737</accession>
<dbReference type="InterPro" id="IPR012576">
    <property type="entry name" value="NDUFB3"/>
</dbReference>
<dbReference type="CTD" id="4709"/>
<reference evidence="16" key="2">
    <citation type="submission" date="2012-02" db="UniProtKB">
        <authorList>
            <consortium name="Ensembl"/>
        </authorList>
    </citation>
    <scope>IDENTIFICATION</scope>
    <source>
        <strain evidence="16">Tuebingen</strain>
    </source>
</reference>
<evidence type="ECO:0000313" key="15">
    <source>
        <dbReference type="EMBL" id="AAH65328.1"/>
    </source>
</evidence>
<dbReference type="Ensembl" id="ENSDART00000180478.1">
    <property type="protein sequence ID" value="ENSDARP00000155189.1"/>
    <property type="gene ID" value="ENSDARG00000075709.5"/>
</dbReference>
<dbReference type="PANTHER" id="PTHR15082">
    <property type="entry name" value="NADH-UBIQUINONE OXIDOREDUCTASE B12 SUBUNIT"/>
    <property type="match status" value="1"/>
</dbReference>
<dbReference type="HOGENOM" id="CLU_160226_1_0_1"/>
<keyword evidence="7" id="KW-0812">Transmembrane</keyword>
<evidence type="ECO:0000313" key="17">
    <source>
        <dbReference type="Ensembl" id="ENSDARP00000155189"/>
    </source>
</evidence>
<dbReference type="KEGG" id="dre:100332034"/>
<dbReference type="EMBL" id="BC065328">
    <property type="protein sequence ID" value="AAH65328.1"/>
    <property type="molecule type" value="mRNA"/>
</dbReference>
<keyword evidence="10" id="KW-1133">Transmembrane helix</keyword>
<dbReference type="PANTHER" id="PTHR15082:SF2">
    <property type="entry name" value="NADH DEHYDROGENASE [UBIQUINONE] 1 BETA SUBCOMPLEX SUBUNIT 3"/>
    <property type="match status" value="1"/>
</dbReference>
<protein>
    <recommendedName>
        <fullName evidence="4">NADH dehydrogenase [ubiquinone] 1 beta subcomplex subunit 3</fullName>
    </recommendedName>
    <alternativeName>
        <fullName evidence="13">Complex I-B12</fullName>
    </alternativeName>
    <alternativeName>
        <fullName evidence="14">NADH-ubiquinone oxidoreductase B12 subunit</fullName>
    </alternativeName>
</protein>
<comment type="subcellular location">
    <subcellularLocation>
        <location evidence="2">Mitochondrion inner membrane</location>
        <topology evidence="2">Single-pass membrane protein</topology>
        <orientation evidence="2">Matrix side</orientation>
    </subcellularLocation>
</comment>
<dbReference type="Bgee" id="ENSDARG00000075709">
    <property type="expression patterns" value="Expressed in muscle tissue and 24 other cell types or tissues"/>
</dbReference>
<dbReference type="AGR" id="ZFIN:ZDB-GENE-091204-407"/>